<evidence type="ECO:0008006" key="4">
    <source>
        <dbReference type="Google" id="ProtNLM"/>
    </source>
</evidence>
<dbReference type="Proteomes" id="UP000807159">
    <property type="component" value="Chromosome 11"/>
</dbReference>
<keyword evidence="1" id="KW-1133">Transmembrane helix</keyword>
<dbReference type="GO" id="GO:0009187">
    <property type="term" value="P:cyclic nucleotide metabolic process"/>
    <property type="evidence" value="ECO:0007669"/>
    <property type="project" value="TreeGrafter"/>
</dbReference>
<evidence type="ECO:0000313" key="2">
    <source>
        <dbReference type="EMBL" id="KAH8493925.1"/>
    </source>
</evidence>
<sequence length="272" mass="30381">MEIPQGTSTPADKKHVYSVWAIPPEDVGGRLKRLMAGLASEFGGPQFEPHITVVGAIGLTEQDALEKFHSACDGLQAYTATVDRVATGTFFYQCVYLLLHPLPEVVEASAHCSGHFGYKSSTRKFNAIFHSSFSFMNSKRWVFLLLFYGFDFVDFGAYMSWIWEGVASKLIGRLLFGGKKCEVMRFVAFWECSGGTSLPVEPPFTYMPHLSLLYGDLTDDEKKEAQEKANILDESISGLSFPITRLALWKTDTEDLTLKSWKKIAECSLSPK</sequence>
<name>A0A8T2XK55_POPDE</name>
<gene>
    <name evidence="2" type="ORF">H0E87_020625</name>
</gene>
<keyword evidence="3" id="KW-1185">Reference proteome</keyword>
<keyword evidence="1" id="KW-0472">Membrane</keyword>
<protein>
    <recommendedName>
        <fullName evidence="4">RNA ligase/cyclic nucleotide phosphodiesterase family protein</fullName>
    </recommendedName>
</protein>
<feature type="transmembrane region" description="Helical" evidence="1">
    <location>
        <begin position="141"/>
        <end position="163"/>
    </location>
</feature>
<dbReference type="PANTHER" id="PTHR28141:SF1">
    <property type="entry name" value="2',3'-CYCLIC-NUCLEOTIDE 3'-PHOSPHODIESTERASE"/>
    <property type="match status" value="1"/>
</dbReference>
<organism evidence="2 3">
    <name type="scientific">Populus deltoides</name>
    <name type="common">Eastern poplar</name>
    <name type="synonym">Eastern cottonwood</name>
    <dbReference type="NCBI Taxonomy" id="3696"/>
    <lineage>
        <taxon>Eukaryota</taxon>
        <taxon>Viridiplantae</taxon>
        <taxon>Streptophyta</taxon>
        <taxon>Embryophyta</taxon>
        <taxon>Tracheophyta</taxon>
        <taxon>Spermatophyta</taxon>
        <taxon>Magnoliopsida</taxon>
        <taxon>eudicotyledons</taxon>
        <taxon>Gunneridae</taxon>
        <taxon>Pentapetalae</taxon>
        <taxon>rosids</taxon>
        <taxon>fabids</taxon>
        <taxon>Malpighiales</taxon>
        <taxon>Salicaceae</taxon>
        <taxon>Saliceae</taxon>
        <taxon>Populus</taxon>
    </lineage>
</organism>
<dbReference type="SUPFAM" id="SSF55144">
    <property type="entry name" value="LigT-like"/>
    <property type="match status" value="1"/>
</dbReference>
<dbReference type="InterPro" id="IPR009097">
    <property type="entry name" value="Cyclic_Pdiesterase"/>
</dbReference>
<keyword evidence="1" id="KW-0812">Transmembrane</keyword>
<dbReference type="InterPro" id="IPR012386">
    <property type="entry name" value="Cyclic-nucl_3Pdiesterase"/>
</dbReference>
<proteinExistence type="predicted"/>
<evidence type="ECO:0000313" key="3">
    <source>
        <dbReference type="Proteomes" id="UP000807159"/>
    </source>
</evidence>
<evidence type="ECO:0000256" key="1">
    <source>
        <dbReference type="SAM" id="Phobius"/>
    </source>
</evidence>
<accession>A0A8T2XK55</accession>
<dbReference type="PANTHER" id="PTHR28141">
    <property type="entry name" value="2',3'-CYCLIC-NUCLEOTIDE 3'-PHOSPHODIESTERASE"/>
    <property type="match status" value="1"/>
</dbReference>
<reference evidence="2" key="1">
    <citation type="journal article" date="2021" name="J. Hered.">
        <title>Genome Assembly of Salicaceae Populus deltoides (Eastern Cottonwood) I-69 Based on Nanopore Sequencing and Hi-C Technologies.</title>
        <authorList>
            <person name="Bai S."/>
            <person name="Wu H."/>
            <person name="Zhang J."/>
            <person name="Pan Z."/>
            <person name="Zhao W."/>
            <person name="Li Z."/>
            <person name="Tong C."/>
        </authorList>
    </citation>
    <scope>NUCLEOTIDE SEQUENCE</scope>
    <source>
        <tissue evidence="2">Leaf</tissue>
    </source>
</reference>
<dbReference type="Gene3D" id="3.90.1140.10">
    <property type="entry name" value="Cyclic phosphodiesterase"/>
    <property type="match status" value="1"/>
</dbReference>
<dbReference type="AlphaFoldDB" id="A0A8T2XK55"/>
<dbReference type="EMBL" id="JACEGQ020000011">
    <property type="protein sequence ID" value="KAH8493925.1"/>
    <property type="molecule type" value="Genomic_DNA"/>
</dbReference>
<dbReference type="GO" id="GO:0004113">
    <property type="term" value="F:2',3'-cyclic-nucleotide 3'-phosphodiesterase activity"/>
    <property type="evidence" value="ECO:0007669"/>
    <property type="project" value="TreeGrafter"/>
</dbReference>
<dbReference type="Pfam" id="PF07823">
    <property type="entry name" value="CPDase"/>
    <property type="match status" value="1"/>
</dbReference>
<comment type="caution">
    <text evidence="2">The sequence shown here is derived from an EMBL/GenBank/DDBJ whole genome shotgun (WGS) entry which is preliminary data.</text>
</comment>